<dbReference type="AlphaFoldDB" id="M3E799"/>
<accession>M3E799</accession>
<feature type="compositionally biased region" description="Basic residues" evidence="1">
    <location>
        <begin position="7"/>
        <end position="20"/>
    </location>
</feature>
<evidence type="ECO:0000256" key="1">
    <source>
        <dbReference type="SAM" id="MobiDB-lite"/>
    </source>
</evidence>
<name>M3E799_9ACTN</name>
<sequence>MATRTWPQRRRARHGRRCGHGRLTSVTPGEPFAQCANPPLLGIVSGALALGLGAASGRRAVVLAGTAAIGILAHSALTFAAQIGADPLACVSPFHHCVGGQPPRNGFQRTDTGILTATARPSWAWARGDSRAVT</sequence>
<dbReference type="Proteomes" id="UP000030760">
    <property type="component" value="Unassembled WGS sequence"/>
</dbReference>
<dbReference type="GeneID" id="96269048"/>
<dbReference type="RefSeq" id="WP_005484234.1">
    <property type="nucleotide sequence ID" value="NZ_KB405095.1"/>
</dbReference>
<organism evidence="2 3">
    <name type="scientific">Streptomyces bottropensis ATCC 25435</name>
    <dbReference type="NCBI Taxonomy" id="1054862"/>
    <lineage>
        <taxon>Bacteria</taxon>
        <taxon>Bacillati</taxon>
        <taxon>Actinomycetota</taxon>
        <taxon>Actinomycetes</taxon>
        <taxon>Kitasatosporales</taxon>
        <taxon>Streptomycetaceae</taxon>
        <taxon>Streptomyces</taxon>
    </lineage>
</organism>
<gene>
    <name evidence="2" type="ORF">SBD_6498</name>
</gene>
<feature type="region of interest" description="Disordered" evidence="1">
    <location>
        <begin position="1"/>
        <end position="20"/>
    </location>
</feature>
<protein>
    <submittedName>
        <fullName evidence="2">Uncharacterized protein</fullName>
    </submittedName>
</protein>
<evidence type="ECO:0000313" key="3">
    <source>
        <dbReference type="Proteomes" id="UP000030760"/>
    </source>
</evidence>
<evidence type="ECO:0000313" key="2">
    <source>
        <dbReference type="EMBL" id="EMF51976.1"/>
    </source>
</evidence>
<dbReference type="EMBL" id="KB405095">
    <property type="protein sequence ID" value="EMF51976.1"/>
    <property type="molecule type" value="Genomic_DNA"/>
</dbReference>
<reference evidence="3" key="1">
    <citation type="journal article" date="2013" name="Genome Announc.">
        <title>Draft Genome Sequence of Streptomyces bottropensis ATCC 25435, a Bottromycin-Producing Actinomycete.</title>
        <authorList>
            <person name="Zhang H."/>
            <person name="Zhou W."/>
            <person name="Zhuang Y."/>
            <person name="Liang X."/>
            <person name="Liu T."/>
        </authorList>
    </citation>
    <scope>NUCLEOTIDE SEQUENCE [LARGE SCALE GENOMIC DNA]</scope>
    <source>
        <strain evidence="3">ATCC 25435</strain>
    </source>
</reference>
<proteinExistence type="predicted"/>